<evidence type="ECO:0000256" key="5">
    <source>
        <dbReference type="ARBA" id="ARBA00023239"/>
    </source>
</evidence>
<reference evidence="8 9" key="1">
    <citation type="submission" date="2017-09" db="EMBL/GenBank/DDBJ databases">
        <title>Depth-based differentiation of microbial function through sediment-hosted aquifers and enrichment of novel symbionts in the deep terrestrial subsurface.</title>
        <authorList>
            <person name="Probst A.J."/>
            <person name="Ladd B."/>
            <person name="Jarett J.K."/>
            <person name="Geller-Mcgrath D.E."/>
            <person name="Sieber C.M."/>
            <person name="Emerson J.B."/>
            <person name="Anantharaman K."/>
            <person name="Thomas B.C."/>
            <person name="Malmstrom R."/>
            <person name="Stieglmeier M."/>
            <person name="Klingl A."/>
            <person name="Woyke T."/>
            <person name="Ryan C.M."/>
            <person name="Banfield J.F."/>
        </authorList>
    </citation>
    <scope>NUCLEOTIDE SEQUENCE [LARGE SCALE GENOMIC DNA]</scope>
    <source>
        <strain evidence="8">CG22_combo_CG10-13_8_21_14_all_42_17</strain>
    </source>
</reference>
<comment type="similarity">
    <text evidence="7">Belongs to the transglycosylase MltG family.</text>
</comment>
<dbReference type="PANTHER" id="PTHR30518">
    <property type="entry name" value="ENDOLYTIC MUREIN TRANSGLYCOSYLASE"/>
    <property type="match status" value="1"/>
</dbReference>
<evidence type="ECO:0000313" key="9">
    <source>
        <dbReference type="Proteomes" id="UP000229794"/>
    </source>
</evidence>
<dbReference type="GO" id="GO:0071555">
    <property type="term" value="P:cell wall organization"/>
    <property type="evidence" value="ECO:0007669"/>
    <property type="project" value="UniProtKB-KW"/>
</dbReference>
<accession>A0A2H0BDP9</accession>
<dbReference type="AlphaFoldDB" id="A0A2H0BDP9"/>
<dbReference type="HAMAP" id="MF_02065">
    <property type="entry name" value="MltG"/>
    <property type="match status" value="1"/>
</dbReference>
<evidence type="ECO:0000256" key="6">
    <source>
        <dbReference type="ARBA" id="ARBA00023316"/>
    </source>
</evidence>
<keyword evidence="1 7" id="KW-1003">Cell membrane</keyword>
<keyword evidence="5 7" id="KW-0456">Lyase</keyword>
<dbReference type="Gene3D" id="3.30.1490.480">
    <property type="entry name" value="Endolytic murein transglycosylase"/>
    <property type="match status" value="1"/>
</dbReference>
<dbReference type="GO" id="GO:0008932">
    <property type="term" value="F:lytic endotransglycosylase activity"/>
    <property type="evidence" value="ECO:0007669"/>
    <property type="project" value="UniProtKB-UniRule"/>
</dbReference>
<evidence type="ECO:0000256" key="1">
    <source>
        <dbReference type="ARBA" id="ARBA00022475"/>
    </source>
</evidence>
<feature type="site" description="Important for catalytic activity" evidence="7">
    <location>
        <position position="197"/>
    </location>
</feature>
<keyword evidence="3 7" id="KW-1133">Transmembrane helix</keyword>
<dbReference type="Proteomes" id="UP000229794">
    <property type="component" value="Unassembled WGS sequence"/>
</dbReference>
<dbReference type="Pfam" id="PF02618">
    <property type="entry name" value="YceG"/>
    <property type="match status" value="1"/>
</dbReference>
<dbReference type="EC" id="4.2.2.29" evidence="7"/>
<dbReference type="EMBL" id="PCST01000020">
    <property type="protein sequence ID" value="PIP55709.1"/>
    <property type="molecule type" value="Genomic_DNA"/>
</dbReference>
<organism evidence="8 9">
    <name type="scientific">Candidatus Zambryskibacteria bacterium CG22_combo_CG10-13_8_21_14_all_42_17</name>
    <dbReference type="NCBI Taxonomy" id="1975118"/>
    <lineage>
        <taxon>Bacteria</taxon>
        <taxon>Candidatus Zambryskiibacteriota</taxon>
    </lineage>
</organism>
<evidence type="ECO:0000313" key="8">
    <source>
        <dbReference type="EMBL" id="PIP55709.1"/>
    </source>
</evidence>
<comment type="catalytic activity">
    <reaction evidence="7">
        <text>a peptidoglycan chain = a peptidoglycan chain with N-acetyl-1,6-anhydromuramyl-[peptide] at the reducing end + a peptidoglycan chain with N-acetylglucosamine at the non-reducing end.</text>
        <dbReference type="EC" id="4.2.2.29"/>
    </reaction>
</comment>
<gene>
    <name evidence="7" type="primary">mltG</name>
    <name evidence="8" type="ORF">COX06_01825</name>
</gene>
<evidence type="ECO:0000256" key="3">
    <source>
        <dbReference type="ARBA" id="ARBA00022989"/>
    </source>
</evidence>
<evidence type="ECO:0000256" key="4">
    <source>
        <dbReference type="ARBA" id="ARBA00023136"/>
    </source>
</evidence>
<protein>
    <recommendedName>
        <fullName evidence="7">Endolytic murein transglycosylase</fullName>
        <ecNumber evidence="7">4.2.2.29</ecNumber>
    </recommendedName>
    <alternativeName>
        <fullName evidence="7">Peptidoglycan lytic transglycosylase</fullName>
    </alternativeName>
    <alternativeName>
        <fullName evidence="7">Peptidoglycan polymerization terminase</fullName>
    </alternativeName>
</protein>
<evidence type="ECO:0000256" key="2">
    <source>
        <dbReference type="ARBA" id="ARBA00022692"/>
    </source>
</evidence>
<dbReference type="GO" id="GO:0009252">
    <property type="term" value="P:peptidoglycan biosynthetic process"/>
    <property type="evidence" value="ECO:0007669"/>
    <property type="project" value="UniProtKB-UniRule"/>
</dbReference>
<dbReference type="InterPro" id="IPR003770">
    <property type="entry name" value="MLTG-like"/>
</dbReference>
<name>A0A2H0BDP9_9BACT</name>
<dbReference type="GO" id="GO:0005886">
    <property type="term" value="C:plasma membrane"/>
    <property type="evidence" value="ECO:0007669"/>
    <property type="project" value="UniProtKB-UniRule"/>
</dbReference>
<comment type="function">
    <text evidence="7">Functions as a peptidoglycan terminase that cleaves nascent peptidoglycan strands endolytically to terminate their elongation.</text>
</comment>
<dbReference type="NCBIfam" id="TIGR00247">
    <property type="entry name" value="endolytic transglycosylase MltG"/>
    <property type="match status" value="1"/>
</dbReference>
<keyword evidence="4 7" id="KW-0472">Membrane</keyword>
<proteinExistence type="inferred from homology"/>
<keyword evidence="2 7" id="KW-0812">Transmembrane</keyword>
<keyword evidence="6 7" id="KW-0961">Cell wall biogenesis/degradation</keyword>
<evidence type="ECO:0000256" key="7">
    <source>
        <dbReference type="HAMAP-Rule" id="MF_02065"/>
    </source>
</evidence>
<comment type="caution">
    <text evidence="8">The sequence shown here is derived from an EMBL/GenBank/DDBJ whole genome shotgun (WGS) entry which is preliminary data.</text>
</comment>
<sequence>MILKISLFLAIVILCVIPLYATTPPSAFPSGSLVTVREGTGLYTLAEKLKQDRVIRSPFLFRMAAVVLGGERDMKAGQYLMPHPQNVFTLAWRVFHGDYGIEHIKLTIPEGFTVMKISALFDERFVLFNHADFMKNAPEGYLFPDTYFVPIIATASSIIKLLNDNFTRKISSVAREIDNSRHTLEEIITMASIIEREAKYQEDRTTISDILWKRIELDIPLQVDASFVYINGKTTKDLTLDDLKIDSPYNTYLYKGMPPTPISNPGLPSIVAALNPTTTPYFYFLTGSDGTMHYSRTFDEHVAKKHKYITR</sequence>
<dbReference type="PANTHER" id="PTHR30518:SF2">
    <property type="entry name" value="ENDOLYTIC MUREIN TRANSGLYCOSYLASE"/>
    <property type="match status" value="1"/>
</dbReference>